<dbReference type="GO" id="GO:0007018">
    <property type="term" value="P:microtubule-based movement"/>
    <property type="evidence" value="ECO:0007669"/>
    <property type="project" value="InterPro"/>
</dbReference>
<evidence type="ECO:0000313" key="3">
    <source>
        <dbReference type="Proteomes" id="UP001431783"/>
    </source>
</evidence>
<sequence length="236" mass="26736">MGVVLLSEEDLDIADYVTNFMNSRSEILGLKIKELIEEYFIKFVNWITTKGETTISCSKLALVKIGLSQMTRVTNKYGFIVAIINGLGQLLQADFRELFAQEVYDWLKEPPPPLILKSRHNVERDMIDSYVTNPNITVVNNFGKLPLVETGKISQCLDILKVWLDNKKDNHVLLIGAYGSAKSLIVKKLVENFDADILVFNCSGNTQPNYVKNKLSEYCISVNTNRGRQVGHKYLN</sequence>
<dbReference type="GO" id="GO:0045505">
    <property type="term" value="F:dynein intermediate chain binding"/>
    <property type="evidence" value="ECO:0007669"/>
    <property type="project" value="InterPro"/>
</dbReference>
<protein>
    <recommendedName>
        <fullName evidence="1">Cytoplasmic dynein 2 heavy chain 1 AAA+ ATPase domain-containing protein</fullName>
    </recommendedName>
</protein>
<dbReference type="Pfam" id="PF21264">
    <property type="entry name" value="DYNC2H1_AAA_dom"/>
    <property type="match status" value="1"/>
</dbReference>
<dbReference type="InterPro" id="IPR026983">
    <property type="entry name" value="DHC"/>
</dbReference>
<feature type="domain" description="Cytoplasmic dynein 2 heavy chain 1 AAA+ ATPase" evidence="1">
    <location>
        <begin position="12"/>
        <end position="106"/>
    </location>
</feature>
<dbReference type="Proteomes" id="UP001431783">
    <property type="component" value="Unassembled WGS sequence"/>
</dbReference>
<comment type="caution">
    <text evidence="2">The sequence shown here is derived from an EMBL/GenBank/DDBJ whole genome shotgun (WGS) entry which is preliminary data.</text>
</comment>
<dbReference type="Gene3D" id="3.40.50.300">
    <property type="entry name" value="P-loop containing nucleotide triphosphate hydrolases"/>
    <property type="match status" value="1"/>
</dbReference>
<dbReference type="PANTHER" id="PTHR45703:SF22">
    <property type="entry name" value="DYNEIN CYTOPLASMIC 2 HEAVY CHAIN 1"/>
    <property type="match status" value="1"/>
</dbReference>
<keyword evidence="3" id="KW-1185">Reference proteome</keyword>
<proteinExistence type="predicted"/>
<dbReference type="PANTHER" id="PTHR45703">
    <property type="entry name" value="DYNEIN HEAVY CHAIN"/>
    <property type="match status" value="1"/>
</dbReference>
<dbReference type="SUPFAM" id="SSF52540">
    <property type="entry name" value="P-loop containing nucleoside triphosphate hydrolases"/>
    <property type="match status" value="1"/>
</dbReference>
<dbReference type="GO" id="GO:0030286">
    <property type="term" value="C:dynein complex"/>
    <property type="evidence" value="ECO:0007669"/>
    <property type="project" value="InterPro"/>
</dbReference>
<dbReference type="EMBL" id="JARQZJ010000037">
    <property type="protein sequence ID" value="KAK9876589.1"/>
    <property type="molecule type" value="Genomic_DNA"/>
</dbReference>
<name>A0AAW1U122_9CUCU</name>
<reference evidence="2 3" key="1">
    <citation type="submission" date="2023-03" db="EMBL/GenBank/DDBJ databases">
        <title>Genome insight into feeding habits of ladybird beetles.</title>
        <authorList>
            <person name="Li H.-S."/>
            <person name="Huang Y.-H."/>
            <person name="Pang H."/>
        </authorList>
    </citation>
    <scope>NUCLEOTIDE SEQUENCE [LARGE SCALE GENOMIC DNA]</scope>
    <source>
        <strain evidence="2">SYSU_2023b</strain>
        <tissue evidence="2">Whole body</tissue>
    </source>
</reference>
<evidence type="ECO:0000259" key="1">
    <source>
        <dbReference type="Pfam" id="PF21264"/>
    </source>
</evidence>
<dbReference type="InterPro" id="IPR049400">
    <property type="entry name" value="DYNC2H1_AAA_dom"/>
</dbReference>
<dbReference type="InterPro" id="IPR027417">
    <property type="entry name" value="P-loop_NTPase"/>
</dbReference>
<evidence type="ECO:0000313" key="2">
    <source>
        <dbReference type="EMBL" id="KAK9876589.1"/>
    </source>
</evidence>
<organism evidence="2 3">
    <name type="scientific">Henosepilachna vigintioctopunctata</name>
    <dbReference type="NCBI Taxonomy" id="420089"/>
    <lineage>
        <taxon>Eukaryota</taxon>
        <taxon>Metazoa</taxon>
        <taxon>Ecdysozoa</taxon>
        <taxon>Arthropoda</taxon>
        <taxon>Hexapoda</taxon>
        <taxon>Insecta</taxon>
        <taxon>Pterygota</taxon>
        <taxon>Neoptera</taxon>
        <taxon>Endopterygota</taxon>
        <taxon>Coleoptera</taxon>
        <taxon>Polyphaga</taxon>
        <taxon>Cucujiformia</taxon>
        <taxon>Coccinelloidea</taxon>
        <taxon>Coccinellidae</taxon>
        <taxon>Epilachninae</taxon>
        <taxon>Epilachnini</taxon>
        <taxon>Henosepilachna</taxon>
    </lineage>
</organism>
<accession>A0AAW1U122</accession>
<dbReference type="AlphaFoldDB" id="A0AAW1U122"/>
<gene>
    <name evidence="2" type="ORF">WA026_013969</name>
</gene>
<dbReference type="GO" id="GO:0051959">
    <property type="term" value="F:dynein light intermediate chain binding"/>
    <property type="evidence" value="ECO:0007669"/>
    <property type="project" value="InterPro"/>
</dbReference>